<dbReference type="Proteomes" id="UP000077173">
    <property type="component" value="Unassembled WGS sequence"/>
</dbReference>
<comment type="caution">
    <text evidence="1">The sequence shown here is derived from an EMBL/GenBank/DDBJ whole genome shotgun (WGS) entry which is preliminary data.</text>
</comment>
<dbReference type="RefSeq" id="WP_063676584.1">
    <property type="nucleotide sequence ID" value="NZ_LSEF01000023.1"/>
</dbReference>
<dbReference type="GeneID" id="32584711"/>
<gene>
    <name evidence="1" type="ORF">AXW67_36290</name>
</gene>
<evidence type="ECO:0000313" key="2">
    <source>
        <dbReference type="Proteomes" id="UP000077173"/>
    </source>
</evidence>
<reference evidence="1 2" key="1">
    <citation type="submission" date="2016-02" db="EMBL/GenBank/DDBJ databases">
        <title>Draft genome sequence of the strain BR 10247T Bradyrhizobium neotropicale isolated from nodules of Centrolobium paraense.</title>
        <authorList>
            <person name="Simoes-Araujo J.L."/>
            <person name="Barauna A.C."/>
            <person name="Silva K."/>
            <person name="Zilli J.E."/>
        </authorList>
    </citation>
    <scope>NUCLEOTIDE SEQUENCE [LARGE SCALE GENOMIC DNA]</scope>
    <source>
        <strain evidence="1 2">BR 10247</strain>
    </source>
</reference>
<dbReference type="EMBL" id="LSEF01000023">
    <property type="protein sequence ID" value="OAF19666.1"/>
    <property type="molecule type" value="Genomic_DNA"/>
</dbReference>
<organism evidence="1 2">
    <name type="scientific">Bradyrhizobium neotropicale</name>
    <dbReference type="NCBI Taxonomy" id="1497615"/>
    <lineage>
        <taxon>Bacteria</taxon>
        <taxon>Pseudomonadati</taxon>
        <taxon>Pseudomonadota</taxon>
        <taxon>Alphaproteobacteria</taxon>
        <taxon>Hyphomicrobiales</taxon>
        <taxon>Nitrobacteraceae</taxon>
        <taxon>Bradyrhizobium</taxon>
    </lineage>
</organism>
<sequence length="121" mass="13301">MLVSFEDPQLGDAADELEQLGHNFACEVLLYLQKVHCGSVDSRDLSPFYTYRGVEMFQALSANKFVIFAVEFDDIDDVTVTLMLAGEHGVPMSAGGSSWNGNDYSVLKTGILNARASVWFV</sequence>
<protein>
    <submittedName>
        <fullName evidence="1">Uncharacterized protein</fullName>
    </submittedName>
</protein>
<proteinExistence type="predicted"/>
<name>A0A176ZIR3_9BRAD</name>
<evidence type="ECO:0000313" key="1">
    <source>
        <dbReference type="EMBL" id="OAF19666.1"/>
    </source>
</evidence>
<dbReference type="AlphaFoldDB" id="A0A176ZIR3"/>
<keyword evidence="2" id="KW-1185">Reference proteome</keyword>
<accession>A0A176ZIR3</accession>